<dbReference type="InterPro" id="IPR001245">
    <property type="entry name" value="Ser-Thr/Tyr_kinase_cat_dom"/>
</dbReference>
<keyword evidence="3" id="KW-0812">Transmembrane</keyword>
<dbReference type="Proteomes" id="UP001465755">
    <property type="component" value="Unassembled WGS sequence"/>
</dbReference>
<name>A0AAW1NRZ3_9CHLO</name>
<feature type="region of interest" description="Disordered" evidence="2">
    <location>
        <begin position="279"/>
        <end position="315"/>
    </location>
</feature>
<dbReference type="Pfam" id="PF00069">
    <property type="entry name" value="Pkinase"/>
    <property type="match status" value="1"/>
</dbReference>
<keyword evidence="6" id="KW-1185">Reference proteome</keyword>
<evidence type="ECO:0000313" key="5">
    <source>
        <dbReference type="EMBL" id="KAK9792052.1"/>
    </source>
</evidence>
<dbReference type="InterPro" id="IPR051681">
    <property type="entry name" value="Ser/Thr_Kinases-Pseudokinases"/>
</dbReference>
<protein>
    <recommendedName>
        <fullName evidence="4">Protein kinase domain-containing protein</fullName>
    </recommendedName>
</protein>
<dbReference type="InterPro" id="IPR000719">
    <property type="entry name" value="Prot_kinase_dom"/>
</dbReference>
<gene>
    <name evidence="5" type="ORF">WJX73_007208</name>
</gene>
<dbReference type="GO" id="GO:0005524">
    <property type="term" value="F:ATP binding"/>
    <property type="evidence" value="ECO:0007669"/>
    <property type="project" value="UniProtKB-UniRule"/>
</dbReference>
<dbReference type="PROSITE" id="PS00107">
    <property type="entry name" value="PROTEIN_KINASE_ATP"/>
    <property type="match status" value="1"/>
</dbReference>
<dbReference type="Gene3D" id="1.10.510.10">
    <property type="entry name" value="Transferase(Phosphotransferase) domain 1"/>
    <property type="match status" value="1"/>
</dbReference>
<organism evidence="5 6">
    <name type="scientific">Symbiochloris irregularis</name>
    <dbReference type="NCBI Taxonomy" id="706552"/>
    <lineage>
        <taxon>Eukaryota</taxon>
        <taxon>Viridiplantae</taxon>
        <taxon>Chlorophyta</taxon>
        <taxon>core chlorophytes</taxon>
        <taxon>Trebouxiophyceae</taxon>
        <taxon>Trebouxiales</taxon>
        <taxon>Trebouxiaceae</taxon>
        <taxon>Symbiochloris</taxon>
    </lineage>
</organism>
<comment type="caution">
    <text evidence="5">The sequence shown here is derived from an EMBL/GenBank/DDBJ whole genome shotgun (WGS) entry which is preliminary data.</text>
</comment>
<dbReference type="Gene3D" id="3.30.200.20">
    <property type="entry name" value="Phosphorylase Kinase, domain 1"/>
    <property type="match status" value="1"/>
</dbReference>
<evidence type="ECO:0000256" key="1">
    <source>
        <dbReference type="PROSITE-ProRule" id="PRU10141"/>
    </source>
</evidence>
<keyword evidence="1" id="KW-0547">Nucleotide-binding</keyword>
<dbReference type="PROSITE" id="PS50011">
    <property type="entry name" value="PROTEIN_KINASE_DOM"/>
    <property type="match status" value="1"/>
</dbReference>
<feature type="transmembrane region" description="Helical" evidence="3">
    <location>
        <begin position="248"/>
        <end position="272"/>
    </location>
</feature>
<dbReference type="InterPro" id="IPR017441">
    <property type="entry name" value="Protein_kinase_ATP_BS"/>
</dbReference>
<dbReference type="GO" id="GO:0004674">
    <property type="term" value="F:protein serine/threonine kinase activity"/>
    <property type="evidence" value="ECO:0007669"/>
    <property type="project" value="TreeGrafter"/>
</dbReference>
<dbReference type="AlphaFoldDB" id="A0AAW1NRZ3"/>
<proteinExistence type="predicted"/>
<reference evidence="5 6" key="1">
    <citation type="journal article" date="2024" name="Nat. Commun.">
        <title>Phylogenomics reveals the evolutionary origins of lichenization in chlorophyte algae.</title>
        <authorList>
            <person name="Puginier C."/>
            <person name="Libourel C."/>
            <person name="Otte J."/>
            <person name="Skaloud P."/>
            <person name="Haon M."/>
            <person name="Grisel S."/>
            <person name="Petersen M."/>
            <person name="Berrin J.G."/>
            <person name="Delaux P.M."/>
            <person name="Dal Grande F."/>
            <person name="Keller J."/>
        </authorList>
    </citation>
    <scope>NUCLEOTIDE SEQUENCE [LARGE SCALE GENOMIC DNA]</scope>
    <source>
        <strain evidence="5 6">SAG 2036</strain>
    </source>
</reference>
<dbReference type="Pfam" id="PF07714">
    <property type="entry name" value="PK_Tyr_Ser-Thr"/>
    <property type="match status" value="1"/>
</dbReference>
<dbReference type="EMBL" id="JALJOQ010000168">
    <property type="protein sequence ID" value="KAK9792052.1"/>
    <property type="molecule type" value="Genomic_DNA"/>
</dbReference>
<dbReference type="PANTHER" id="PTHR44329">
    <property type="entry name" value="SERINE/THREONINE-PROTEIN KINASE TNNI3K-RELATED"/>
    <property type="match status" value="1"/>
</dbReference>
<keyword evidence="3" id="KW-0472">Membrane</keyword>
<evidence type="ECO:0000256" key="3">
    <source>
        <dbReference type="SAM" id="Phobius"/>
    </source>
</evidence>
<accession>A0AAW1NRZ3</accession>
<dbReference type="InterPro" id="IPR011009">
    <property type="entry name" value="Kinase-like_dom_sf"/>
</dbReference>
<evidence type="ECO:0000259" key="4">
    <source>
        <dbReference type="PROSITE" id="PS50011"/>
    </source>
</evidence>
<feature type="compositionally biased region" description="Polar residues" evidence="2">
    <location>
        <begin position="280"/>
        <end position="289"/>
    </location>
</feature>
<keyword evidence="1" id="KW-0067">ATP-binding</keyword>
<sequence>MHTGQGAQNITLTGDVHLNWGNWDTVSLNGITFLRGDTATNPNQHRDLVFGKRLDFGNLVNAIQTQSGSGIGFENLLITGMPWDARGTALTAGLPSSVDSVTYPSVVMFPGSTIIFNNTQFAVEGSNMSTNCQGFITSVISDLVQLNSHSHDNITWFTYNNGTVLIIDSSVQPVVSQISVTNPDSTTGFASLEWFGTTTYICMDAQGGCPASTNSSCRPYRLNQDGSRFPGNPGAGAPGTSTTLGAGALAGLVIGSIGAVVMLAVLCLLVLWSRRRRSNASDGKASSTGRMLDGASSVEMTSGTTSTSRRSRPLPNMRYPVQQLQAAAAALAAPPSRSGDSGWSRVGDPIQRQSLEAHRRMARFDWHIPPRRLQVDGGEDATPIGVGGYGVVYKGQLDGYKPVAIKFLHTAAFDIDPSKLESNAGRFLQEVDLLRACRDNNVVEFLGAWVQQDLAYIVLELMHCDLMRAIAHEEGSMSVESSKPRQLGWYGNGSCIARESPEMLLGQPASFSADMWSFGVILLEIVTGQIPERGRYDTPQVPRQCPQPIADLIKACMAPVPADRPTALQAIQIVAAQQELTSGVSAGAKHPILHSDLQSVSSSFAAQQANAPLAPEHQAA</sequence>
<evidence type="ECO:0000256" key="2">
    <source>
        <dbReference type="SAM" id="MobiDB-lite"/>
    </source>
</evidence>
<evidence type="ECO:0000313" key="6">
    <source>
        <dbReference type="Proteomes" id="UP001465755"/>
    </source>
</evidence>
<feature type="domain" description="Protein kinase" evidence="4">
    <location>
        <begin position="378"/>
        <end position="620"/>
    </location>
</feature>
<keyword evidence="3" id="KW-1133">Transmembrane helix</keyword>
<feature type="binding site" evidence="1">
    <location>
        <position position="406"/>
    </location>
    <ligand>
        <name>ATP</name>
        <dbReference type="ChEBI" id="CHEBI:30616"/>
    </ligand>
</feature>
<dbReference type="SUPFAM" id="SSF56112">
    <property type="entry name" value="Protein kinase-like (PK-like)"/>
    <property type="match status" value="1"/>
</dbReference>